<organism evidence="2 3">
    <name type="scientific">Trichoderma harzianum CBS 226.95</name>
    <dbReference type="NCBI Taxonomy" id="983964"/>
    <lineage>
        <taxon>Eukaryota</taxon>
        <taxon>Fungi</taxon>
        <taxon>Dikarya</taxon>
        <taxon>Ascomycota</taxon>
        <taxon>Pezizomycotina</taxon>
        <taxon>Sordariomycetes</taxon>
        <taxon>Hypocreomycetidae</taxon>
        <taxon>Hypocreales</taxon>
        <taxon>Hypocreaceae</taxon>
        <taxon>Trichoderma</taxon>
    </lineage>
</organism>
<keyword evidence="3" id="KW-1185">Reference proteome</keyword>
<dbReference type="AlphaFoldDB" id="A0A2T4AKF6"/>
<name>A0A2T4AKF6_TRIHA</name>
<dbReference type="InterPro" id="IPR002110">
    <property type="entry name" value="Ankyrin_rpt"/>
</dbReference>
<protein>
    <submittedName>
        <fullName evidence="2">Uncharacterized protein</fullName>
    </submittedName>
</protein>
<dbReference type="InterPro" id="IPR036770">
    <property type="entry name" value="Ankyrin_rpt-contain_sf"/>
</dbReference>
<evidence type="ECO:0000256" key="1">
    <source>
        <dbReference type="SAM" id="SignalP"/>
    </source>
</evidence>
<dbReference type="GeneID" id="36628892"/>
<dbReference type="RefSeq" id="XP_024777232.1">
    <property type="nucleotide sequence ID" value="XM_024920323.1"/>
</dbReference>
<feature type="signal peptide" evidence="1">
    <location>
        <begin position="1"/>
        <end position="23"/>
    </location>
</feature>
<evidence type="ECO:0000313" key="3">
    <source>
        <dbReference type="Proteomes" id="UP000241690"/>
    </source>
</evidence>
<dbReference type="EMBL" id="KZ679677">
    <property type="protein sequence ID" value="PTB57555.1"/>
    <property type="molecule type" value="Genomic_DNA"/>
</dbReference>
<dbReference type="Gene3D" id="1.25.40.20">
    <property type="entry name" value="Ankyrin repeat-containing domain"/>
    <property type="match status" value="1"/>
</dbReference>
<gene>
    <name evidence="2" type="ORF">M431DRAFT_517204</name>
</gene>
<keyword evidence="1" id="KW-0732">Signal</keyword>
<dbReference type="Pfam" id="PF00023">
    <property type="entry name" value="Ank"/>
    <property type="match status" value="1"/>
</dbReference>
<accession>A0A2T4AKF6</accession>
<feature type="chain" id="PRO_5015412032" evidence="1">
    <location>
        <begin position="24"/>
        <end position="937"/>
    </location>
</feature>
<proteinExistence type="predicted"/>
<dbReference type="Proteomes" id="UP000241690">
    <property type="component" value="Unassembled WGS sequence"/>
</dbReference>
<sequence>MVIFLPSVLHCILVCGPSPNARPQDKIKQQVKKLQYPIQKPDICRIQKSLGAVKETLDLALQNLELCLATSKLSNLEAASQQASSSLAALDSNISTLQTKLDDLLDRFQQNDTAVAVALDEEDPRIAIYKLAYKPSNLAALCASLESTTNVLRAASTAETSSCPCRRQIIRRTNRVSWLPWDFWDSETLRFEHYKGCKYFRSNGDERSRVRVLRITGFVKNAVIITLYTSTGAGGQSLGANLEYRATVDRMVSPAFRVMSVLEECADMLYHKLEVQQIKNQAQWERLTLSASHKLEYLFRLGKASAKDVDSRNQTLLHAAAEVASWIYIIMDWDRESGEAYSLPVIHLATHLVKRQASASLLDLDGQQALAIATPREPLSGPLIEAFYTCDADIHESDLSHLINHLEPQKLAQTFSSFATMLRVADAFHGPLSMAVISNDRVQLCRLLWTHPEGFGERAYYSGRTPLHLAVGYPECLQILVERSNPSHLVQKDNDYYTVLGYAILLSKALCGQRENQDGSSCRCTLPLRILLEGGCPIIPRRDFMSGTVGEVIASASKHCKIYLAKSVLQRRQKLKLIAQQYLSPLEIDRFKLNRPVTLDIYAIQVDKLLRERGFIEFGPLATYVKDDRFGFESPPIHDNRSIYHDLSTAEDANIYSDLWFSDITAYLHIPMSISPGFYINLPFAKWLLDHDAPLCEWMHHWGSPWTGYIADAFVLAHFGAKRPASRRARGGDEKLVRELEERMLMDDSVDSCFCRCSIRGCTPFVVRLKRMRLTDDTIGIATTYTTYLKEYGNALRREHHYAAIRSITFDALGIAHTCMCRKKFNINPELDAEEIAEIQDEYADLLELLESLIEEFETHAFETFDKATDGLDSMITFWNGHWVRRMSEIHSELSRAGEANKTAAEDVGVVWEPQPERETHEWKGWDYYFQQIEEIE</sequence>
<reference evidence="2 3" key="1">
    <citation type="submission" date="2016-07" db="EMBL/GenBank/DDBJ databases">
        <title>Multiple horizontal gene transfer events from other fungi enriched the ability of initially mycotrophic Trichoderma (Ascomycota) to feed on dead plant biomass.</title>
        <authorList>
            <consortium name="DOE Joint Genome Institute"/>
            <person name="Aerts A."/>
            <person name="Atanasova L."/>
            <person name="Chenthamara K."/>
            <person name="Zhang J."/>
            <person name="Grujic M."/>
            <person name="Henrissat B."/>
            <person name="Kuo A."/>
            <person name="Salamov A."/>
            <person name="Lipzen A."/>
            <person name="Labutti K."/>
            <person name="Barry K."/>
            <person name="Miao Y."/>
            <person name="Rahimi M.J."/>
            <person name="Shen Q."/>
            <person name="Grigoriev I.V."/>
            <person name="Kubicek C.P."/>
            <person name="Druzhinina I.S."/>
        </authorList>
    </citation>
    <scope>NUCLEOTIDE SEQUENCE [LARGE SCALE GENOMIC DNA]</scope>
    <source>
        <strain evidence="2 3">CBS 226.95</strain>
    </source>
</reference>
<evidence type="ECO:0000313" key="2">
    <source>
        <dbReference type="EMBL" id="PTB57555.1"/>
    </source>
</evidence>
<dbReference type="SUPFAM" id="SSF48403">
    <property type="entry name" value="Ankyrin repeat"/>
    <property type="match status" value="1"/>
</dbReference>